<dbReference type="GO" id="GO:0006508">
    <property type="term" value="P:proteolysis"/>
    <property type="evidence" value="ECO:0007669"/>
    <property type="project" value="InterPro"/>
</dbReference>
<dbReference type="GO" id="GO:0009002">
    <property type="term" value="F:serine-type D-Ala-D-Ala carboxypeptidase activity"/>
    <property type="evidence" value="ECO:0007669"/>
    <property type="project" value="UniProtKB-EC"/>
</dbReference>
<comment type="caution">
    <text evidence="4">The sequence shown here is derived from an EMBL/GenBank/DDBJ whole genome shotgun (WGS) entry which is preliminary data.</text>
</comment>
<feature type="signal peptide" evidence="3">
    <location>
        <begin position="1"/>
        <end position="28"/>
    </location>
</feature>
<keyword evidence="4" id="KW-0645">Protease</keyword>
<organism evidence="4 5">
    <name type="scientific">Shewanella holmiensis</name>
    <dbReference type="NCBI Taxonomy" id="2952222"/>
    <lineage>
        <taxon>Bacteria</taxon>
        <taxon>Pseudomonadati</taxon>
        <taxon>Pseudomonadota</taxon>
        <taxon>Gammaproteobacteria</taxon>
        <taxon>Alteromonadales</taxon>
        <taxon>Shewanellaceae</taxon>
        <taxon>Shewanella</taxon>
    </lineage>
</organism>
<evidence type="ECO:0000256" key="1">
    <source>
        <dbReference type="ARBA" id="ARBA00006096"/>
    </source>
</evidence>
<evidence type="ECO:0000313" key="4">
    <source>
        <dbReference type="EMBL" id="MCT7941810.1"/>
    </source>
</evidence>
<feature type="chain" id="PRO_5040913679" evidence="3">
    <location>
        <begin position="29"/>
        <end position="506"/>
    </location>
</feature>
<dbReference type="Proteomes" id="UP001155546">
    <property type="component" value="Unassembled WGS sequence"/>
</dbReference>
<evidence type="ECO:0000313" key="5">
    <source>
        <dbReference type="Proteomes" id="UP001155546"/>
    </source>
</evidence>
<dbReference type="GO" id="GO:0000270">
    <property type="term" value="P:peptidoglycan metabolic process"/>
    <property type="evidence" value="ECO:0007669"/>
    <property type="project" value="TreeGrafter"/>
</dbReference>
<keyword evidence="3" id="KW-0732">Signal</keyword>
<dbReference type="RefSeq" id="WP_261298190.1">
    <property type="nucleotide sequence ID" value="NZ_JAMTCD010000008.1"/>
</dbReference>
<keyword evidence="4" id="KW-0121">Carboxypeptidase</keyword>
<name>A0A9X3AUQ3_9GAMM</name>
<sequence>MRLANISRFIFPYLLLTTASFSLTLVHSAESSAMLPPEDQQHVMALMDFITPNQSLVALSIWDLSDNRNVYQQNADALMNPASIQKILTALVSAKQLGQSFRYQTSLYTEKPLAVVNGILDDNVYVEFSGDPTLKQGDLTDLISHLSKAGVKQINGDIHLIGHQQDQLQAPGWVWDDLGICYAAPLSSFIIDKNCVFARLSANGVNNTATLKVMGKRPIYVESEAVYTQTNQREVPCDLQLSRKDSNHFILKGCYSGAKSLPLAIAVSEPQGYAVNVVNSIFKKHNISVNGQIIVESKPRNPTELTIIAQHLSAPLTELIDEMLLKSDNLMAEALLRTSAEKYFNHPLNFNQTTKAFIAMLQDLGIDLRIANVADGSGLSRYNLLSAEHVMSVLKVIATDPSYQFLLNSFPVAGKSGTLRYKRYFNKPPLKNKVMAKTGSMLGVANLAGQFVASNGKTYLFVLIENGLSPQIKRKQKAPFSAVLLQGLMDIPLVQHPQMMIKPLSK</sequence>
<reference evidence="4" key="1">
    <citation type="journal article" date="2023" name="Int. J. Syst. Evol. Microbiol.">
        <title>&lt;i&gt;Shewanella septentrionalis&lt;/i&gt; sp. nov. and &lt;i&gt;Shewanella holmiensis&lt;/i&gt; sp. nov., isolated from Baltic Sea water and sediments.</title>
        <authorList>
            <person name="Martin-Rodriguez A.J."/>
            <person name="Thorell K."/>
            <person name="Joffre E."/>
            <person name="Jensie-Markopoulos S."/>
            <person name="Moore E.R.B."/>
            <person name="Sjoling A."/>
        </authorList>
    </citation>
    <scope>NUCLEOTIDE SEQUENCE</scope>
    <source>
        <strain evidence="4">SP1S2-7</strain>
    </source>
</reference>
<proteinExistence type="inferred from homology"/>
<dbReference type="EC" id="3.4.16.4" evidence="4"/>
<comment type="similarity">
    <text evidence="1">Belongs to the peptidase S13 family.</text>
</comment>
<dbReference type="PRINTS" id="PR00922">
    <property type="entry name" value="DADACBPTASE3"/>
</dbReference>
<dbReference type="InterPro" id="IPR012338">
    <property type="entry name" value="Beta-lactam/transpept-like"/>
</dbReference>
<keyword evidence="5" id="KW-1185">Reference proteome</keyword>
<dbReference type="SUPFAM" id="SSF56601">
    <property type="entry name" value="beta-lactamase/transpeptidase-like"/>
    <property type="match status" value="1"/>
</dbReference>
<dbReference type="PANTHER" id="PTHR30023">
    <property type="entry name" value="D-ALANYL-D-ALANINE CARBOXYPEPTIDASE"/>
    <property type="match status" value="1"/>
</dbReference>
<evidence type="ECO:0000256" key="2">
    <source>
        <dbReference type="ARBA" id="ARBA00022801"/>
    </source>
</evidence>
<dbReference type="Gene3D" id="3.50.80.20">
    <property type="entry name" value="D-Ala-D-Ala carboxypeptidase C, peptidase S13"/>
    <property type="match status" value="1"/>
</dbReference>
<gene>
    <name evidence="4" type="primary">dacB</name>
    <name evidence="4" type="ORF">NE535_08390</name>
</gene>
<accession>A0A9X3AUQ3</accession>
<evidence type="ECO:0000256" key="3">
    <source>
        <dbReference type="SAM" id="SignalP"/>
    </source>
</evidence>
<dbReference type="PANTHER" id="PTHR30023:SF0">
    <property type="entry name" value="PENICILLIN-SENSITIVE CARBOXYPEPTIDASE A"/>
    <property type="match status" value="1"/>
</dbReference>
<dbReference type="AlphaFoldDB" id="A0A9X3AUQ3"/>
<dbReference type="Gene3D" id="3.40.710.10">
    <property type="entry name" value="DD-peptidase/beta-lactamase superfamily"/>
    <property type="match status" value="1"/>
</dbReference>
<dbReference type="EMBL" id="JAMTCD010000008">
    <property type="protein sequence ID" value="MCT7941810.1"/>
    <property type="molecule type" value="Genomic_DNA"/>
</dbReference>
<protein>
    <submittedName>
        <fullName evidence="4">D-alanyl-D-alanine carboxypeptidase/D-alanyl-D-alanine-endopeptidase</fullName>
        <ecNumber evidence="4">3.4.16.4</ecNumber>
    </submittedName>
</protein>
<dbReference type="InterPro" id="IPR000667">
    <property type="entry name" value="Peptidase_S13"/>
</dbReference>
<dbReference type="Pfam" id="PF02113">
    <property type="entry name" value="Peptidase_S13"/>
    <property type="match status" value="1"/>
</dbReference>
<keyword evidence="2 4" id="KW-0378">Hydrolase</keyword>
<dbReference type="NCBIfam" id="TIGR00666">
    <property type="entry name" value="PBP4"/>
    <property type="match status" value="1"/>
</dbReference>